<evidence type="ECO:0008006" key="7">
    <source>
        <dbReference type="Google" id="ProtNLM"/>
    </source>
</evidence>
<dbReference type="EMBL" id="JALJOV010000013">
    <property type="protein sequence ID" value="KAK9868749.1"/>
    <property type="molecule type" value="Genomic_DNA"/>
</dbReference>
<keyword evidence="6" id="KW-1185">Reference proteome</keyword>
<protein>
    <recommendedName>
        <fullName evidence="7">SET domain-containing protein</fullName>
    </recommendedName>
</protein>
<dbReference type="InterPro" id="IPR036464">
    <property type="entry name" value="Rubisco_LSMT_subst-bd_sf"/>
</dbReference>
<feature type="chain" id="PRO_5043542215" description="SET domain-containing protein" evidence="4">
    <location>
        <begin position="26"/>
        <end position="483"/>
    </location>
</feature>
<evidence type="ECO:0000256" key="2">
    <source>
        <dbReference type="ARBA" id="ARBA00022679"/>
    </source>
</evidence>
<evidence type="ECO:0000313" key="5">
    <source>
        <dbReference type="EMBL" id="KAK9868749.1"/>
    </source>
</evidence>
<sequence>MRFVLFFHLTLLAVLRLCALERASGSDVKFSQLDLFRLANVSAKLGLTLFNGIRGIRAVHDLMPGETLVILPFSSLMAGSPWQWRSPSPEISQRYWGPASMSARTIAVAAAELYHGKASRFAAYFEHVPTQFDSLGHWTEEELWQLHDPELMSQARQKERMPKQEYHKLLASTPSSHISLEDWERATELVISRAFAISAHPGPNGPTVIAMVVLGVSIAASLWKRHRRAAQRILMCTVASAAVSRAILVAFAIYDLKTIALLPVIDDLNHAMEANVESRLTVKSPWQMLWEHGMWEKALELKAGSTSIAAGQQVVTTYGNHSNGFYLLNYGFVVPDNPFQTYRLGNLTQQLAATGWRPADTEDPQHRSNRARLQQVVILQCRFLQPDLLALKSLMSSSAHPGESDNPDMMTLDSELMMALQKALALVRKTWVTSLEQDVVLLAVGNFTERGYLALQYRLHRKRILIDCEEGIKKQLKLLSAPS</sequence>
<comment type="caution">
    <text evidence="5">The sequence shown here is derived from an EMBL/GenBank/DDBJ whole genome shotgun (WGS) entry which is preliminary data.</text>
</comment>
<reference evidence="5 6" key="1">
    <citation type="journal article" date="2024" name="Nat. Commun.">
        <title>Phylogenomics reveals the evolutionary origins of lichenization in chlorophyte algae.</title>
        <authorList>
            <person name="Puginier C."/>
            <person name="Libourel C."/>
            <person name="Otte J."/>
            <person name="Skaloud P."/>
            <person name="Haon M."/>
            <person name="Grisel S."/>
            <person name="Petersen M."/>
            <person name="Berrin J.G."/>
            <person name="Delaux P.M."/>
            <person name="Dal Grande F."/>
            <person name="Keller J."/>
        </authorList>
    </citation>
    <scope>NUCLEOTIDE SEQUENCE [LARGE SCALE GENOMIC DNA]</scope>
    <source>
        <strain evidence="5 6">SAG 2523</strain>
    </source>
</reference>
<gene>
    <name evidence="5" type="ORF">WJX84_004929</name>
</gene>
<feature type="signal peptide" evidence="4">
    <location>
        <begin position="1"/>
        <end position="25"/>
    </location>
</feature>
<dbReference type="GO" id="GO:0032259">
    <property type="term" value="P:methylation"/>
    <property type="evidence" value="ECO:0007669"/>
    <property type="project" value="UniProtKB-KW"/>
</dbReference>
<accession>A0AAW1TJ11</accession>
<keyword evidence="2" id="KW-0808">Transferase</keyword>
<dbReference type="Gene3D" id="3.90.1410.10">
    <property type="entry name" value="set domain protein methyltransferase, domain 1"/>
    <property type="match status" value="1"/>
</dbReference>
<dbReference type="PANTHER" id="PTHR13271:SF137">
    <property type="entry name" value="SET DOMAIN-CONTAINING PROTEIN"/>
    <property type="match status" value="1"/>
</dbReference>
<keyword evidence="1" id="KW-0489">Methyltransferase</keyword>
<keyword evidence="3" id="KW-0949">S-adenosyl-L-methionine</keyword>
<dbReference type="AlphaFoldDB" id="A0AAW1TJ11"/>
<dbReference type="Proteomes" id="UP001485043">
    <property type="component" value="Unassembled WGS sequence"/>
</dbReference>
<name>A0AAW1TJ11_9CHLO</name>
<evidence type="ECO:0000313" key="6">
    <source>
        <dbReference type="Proteomes" id="UP001485043"/>
    </source>
</evidence>
<evidence type="ECO:0000256" key="3">
    <source>
        <dbReference type="ARBA" id="ARBA00022691"/>
    </source>
</evidence>
<dbReference type="CDD" id="cd10527">
    <property type="entry name" value="SET_LSMT"/>
    <property type="match status" value="1"/>
</dbReference>
<dbReference type="InterPro" id="IPR046341">
    <property type="entry name" value="SET_dom_sf"/>
</dbReference>
<organism evidence="5 6">
    <name type="scientific">Apatococcus fuscideae</name>
    <dbReference type="NCBI Taxonomy" id="2026836"/>
    <lineage>
        <taxon>Eukaryota</taxon>
        <taxon>Viridiplantae</taxon>
        <taxon>Chlorophyta</taxon>
        <taxon>core chlorophytes</taxon>
        <taxon>Trebouxiophyceae</taxon>
        <taxon>Chlorellales</taxon>
        <taxon>Chlorellaceae</taxon>
        <taxon>Apatococcus</taxon>
    </lineage>
</organism>
<dbReference type="GO" id="GO:0016279">
    <property type="term" value="F:protein-lysine N-methyltransferase activity"/>
    <property type="evidence" value="ECO:0007669"/>
    <property type="project" value="TreeGrafter"/>
</dbReference>
<evidence type="ECO:0000256" key="1">
    <source>
        <dbReference type="ARBA" id="ARBA00022603"/>
    </source>
</evidence>
<dbReference type="SUPFAM" id="SSF81822">
    <property type="entry name" value="RuBisCo LSMT C-terminal, substrate-binding domain"/>
    <property type="match status" value="1"/>
</dbReference>
<dbReference type="InterPro" id="IPR050600">
    <property type="entry name" value="SETD3_SETD6_MTase"/>
</dbReference>
<dbReference type="SUPFAM" id="SSF82199">
    <property type="entry name" value="SET domain"/>
    <property type="match status" value="1"/>
</dbReference>
<proteinExistence type="predicted"/>
<keyword evidence="4" id="KW-0732">Signal</keyword>
<dbReference type="PANTHER" id="PTHR13271">
    <property type="entry name" value="UNCHARACTERIZED PUTATIVE METHYLTRANSFERASE"/>
    <property type="match status" value="1"/>
</dbReference>
<evidence type="ECO:0000256" key="4">
    <source>
        <dbReference type="SAM" id="SignalP"/>
    </source>
</evidence>